<dbReference type="GO" id="GO:0000793">
    <property type="term" value="C:condensed chromosome"/>
    <property type="evidence" value="ECO:0007669"/>
    <property type="project" value="TreeGrafter"/>
</dbReference>
<dbReference type="GO" id="GO:0000014">
    <property type="term" value="F:single-stranded DNA endodeoxyribonuclease activity"/>
    <property type="evidence" value="ECO:0007669"/>
    <property type="project" value="TreeGrafter"/>
</dbReference>
<dbReference type="AlphaFoldDB" id="A0A1I7WLW3"/>
<name>A0A1I7WLW3_HETBA</name>
<dbReference type="GO" id="GO:0015074">
    <property type="term" value="P:DNA integration"/>
    <property type="evidence" value="ECO:0007669"/>
    <property type="project" value="TreeGrafter"/>
</dbReference>
<evidence type="ECO:0000313" key="2">
    <source>
        <dbReference type="Proteomes" id="UP000095283"/>
    </source>
</evidence>
<dbReference type="GO" id="GO:0003690">
    <property type="term" value="F:double-stranded DNA binding"/>
    <property type="evidence" value="ECO:0007669"/>
    <property type="project" value="TreeGrafter"/>
</dbReference>
<dbReference type="GO" id="GO:0006303">
    <property type="term" value="P:double-strand break repair via nonhomologous end joining"/>
    <property type="evidence" value="ECO:0007669"/>
    <property type="project" value="TreeGrafter"/>
</dbReference>
<proteinExistence type="predicted"/>
<evidence type="ECO:0000313" key="3">
    <source>
        <dbReference type="WBParaSite" id="Hba_06055"/>
    </source>
</evidence>
<sequence length="271" mass="31098">MFIFKSCHIVKIIYSLFLAIYATFFKVFRICEYYNQNITWQICLLWISSKNGWLVVRFSTILNRENFGVSNAGLDRTEIAKKISLQCCANPEDFIRCHCAAVIENFAVDTQIMAVFVISNIGAYFRLNFHLAVYVIYHVKAQNSSSQFICITSKWDVKQWKLLAILTTQHWCLGFRNGDERLEDEEGGRRPLAIDDGQLRAIVEADPCKTTREVAEELNVDHSTVVRHLHEIGKSTKVRQMGAARAERIPKKSLLRNTLCVSLAQQERAIS</sequence>
<dbReference type="GO" id="GO:0044774">
    <property type="term" value="P:mitotic DNA integrity checkpoint signaling"/>
    <property type="evidence" value="ECO:0007669"/>
    <property type="project" value="TreeGrafter"/>
</dbReference>
<dbReference type="GO" id="GO:0042800">
    <property type="term" value="F:histone H3K4 methyltransferase activity"/>
    <property type="evidence" value="ECO:0007669"/>
    <property type="project" value="TreeGrafter"/>
</dbReference>
<dbReference type="GO" id="GO:0000729">
    <property type="term" value="P:DNA double-strand break processing"/>
    <property type="evidence" value="ECO:0007669"/>
    <property type="project" value="TreeGrafter"/>
</dbReference>
<reference evidence="3" key="1">
    <citation type="submission" date="2016-11" db="UniProtKB">
        <authorList>
            <consortium name="WormBaseParasite"/>
        </authorList>
    </citation>
    <scope>IDENTIFICATION</scope>
</reference>
<keyword evidence="1" id="KW-0472">Membrane</keyword>
<evidence type="ECO:0000256" key="1">
    <source>
        <dbReference type="SAM" id="Phobius"/>
    </source>
</evidence>
<dbReference type="PANTHER" id="PTHR46060">
    <property type="entry name" value="MARINER MOS1 TRANSPOSASE-LIKE PROTEIN"/>
    <property type="match status" value="1"/>
</dbReference>
<dbReference type="InterPro" id="IPR052709">
    <property type="entry name" value="Transposase-MT_Hybrid"/>
</dbReference>
<keyword evidence="1" id="KW-1133">Transmembrane helix</keyword>
<dbReference type="GO" id="GO:0003697">
    <property type="term" value="F:single-stranded DNA binding"/>
    <property type="evidence" value="ECO:0007669"/>
    <property type="project" value="TreeGrafter"/>
</dbReference>
<dbReference type="GO" id="GO:0046975">
    <property type="term" value="F:histone H3K36 methyltransferase activity"/>
    <property type="evidence" value="ECO:0007669"/>
    <property type="project" value="TreeGrafter"/>
</dbReference>
<keyword evidence="1" id="KW-0812">Transmembrane</keyword>
<keyword evidence="2" id="KW-1185">Reference proteome</keyword>
<dbReference type="InterPro" id="IPR036388">
    <property type="entry name" value="WH-like_DNA-bd_sf"/>
</dbReference>
<dbReference type="GO" id="GO:0031297">
    <property type="term" value="P:replication fork processing"/>
    <property type="evidence" value="ECO:0007669"/>
    <property type="project" value="TreeGrafter"/>
</dbReference>
<feature type="transmembrane region" description="Helical" evidence="1">
    <location>
        <begin position="12"/>
        <end position="28"/>
    </location>
</feature>
<accession>A0A1I7WLW3</accession>
<protein>
    <submittedName>
        <fullName evidence="3">HTH_48 domain-containing protein</fullName>
    </submittedName>
</protein>
<dbReference type="Gene3D" id="1.10.10.10">
    <property type="entry name" value="Winged helix-like DNA-binding domain superfamily/Winged helix DNA-binding domain"/>
    <property type="match status" value="1"/>
</dbReference>
<dbReference type="GO" id="GO:0005634">
    <property type="term" value="C:nucleus"/>
    <property type="evidence" value="ECO:0007669"/>
    <property type="project" value="TreeGrafter"/>
</dbReference>
<organism evidence="2 3">
    <name type="scientific">Heterorhabditis bacteriophora</name>
    <name type="common">Entomopathogenic nematode worm</name>
    <dbReference type="NCBI Taxonomy" id="37862"/>
    <lineage>
        <taxon>Eukaryota</taxon>
        <taxon>Metazoa</taxon>
        <taxon>Ecdysozoa</taxon>
        <taxon>Nematoda</taxon>
        <taxon>Chromadorea</taxon>
        <taxon>Rhabditida</taxon>
        <taxon>Rhabditina</taxon>
        <taxon>Rhabditomorpha</taxon>
        <taxon>Strongyloidea</taxon>
        <taxon>Heterorhabditidae</taxon>
        <taxon>Heterorhabditis</taxon>
    </lineage>
</organism>
<dbReference type="PANTHER" id="PTHR46060:SF2">
    <property type="entry name" value="HISTONE-LYSINE N-METHYLTRANSFERASE SETMAR"/>
    <property type="match status" value="1"/>
</dbReference>
<dbReference type="GO" id="GO:0044547">
    <property type="term" value="F:DNA topoisomerase binding"/>
    <property type="evidence" value="ECO:0007669"/>
    <property type="project" value="TreeGrafter"/>
</dbReference>
<dbReference type="WBParaSite" id="Hba_06055">
    <property type="protein sequence ID" value="Hba_06055"/>
    <property type="gene ID" value="Hba_06055"/>
</dbReference>
<dbReference type="Proteomes" id="UP000095283">
    <property type="component" value="Unplaced"/>
</dbReference>
<dbReference type="GO" id="GO:0035861">
    <property type="term" value="C:site of double-strand break"/>
    <property type="evidence" value="ECO:0007669"/>
    <property type="project" value="TreeGrafter"/>
</dbReference>